<feature type="chain" id="PRO_5040138145" description="glucan endo-1,3-beta-D-glucosidase" evidence="9">
    <location>
        <begin position="24"/>
        <end position="545"/>
    </location>
</feature>
<feature type="region of interest" description="Disordered" evidence="8">
    <location>
        <begin position="224"/>
        <end position="244"/>
    </location>
</feature>
<dbReference type="Pfam" id="PF10290">
    <property type="entry name" value="YJL171C_Tos1_N"/>
    <property type="match status" value="1"/>
</dbReference>
<dbReference type="Proteomes" id="UP000887226">
    <property type="component" value="Unassembled WGS sequence"/>
</dbReference>
<evidence type="ECO:0000259" key="11">
    <source>
        <dbReference type="Pfam" id="PF10290"/>
    </source>
</evidence>
<dbReference type="GO" id="GO:0071555">
    <property type="term" value="P:cell wall organization"/>
    <property type="evidence" value="ECO:0007669"/>
    <property type="project" value="UniProtKB-KW"/>
</dbReference>
<evidence type="ECO:0000256" key="3">
    <source>
        <dbReference type="ARBA" id="ARBA00012780"/>
    </source>
</evidence>
<dbReference type="EC" id="3.2.1.39" evidence="3"/>
<dbReference type="Pfam" id="PF10287">
    <property type="entry name" value="YJL171C_Tos1_C"/>
    <property type="match status" value="1"/>
</dbReference>
<evidence type="ECO:0000259" key="10">
    <source>
        <dbReference type="Pfam" id="PF10287"/>
    </source>
</evidence>
<keyword evidence="6" id="KW-0326">Glycosidase</keyword>
<reference evidence="12" key="1">
    <citation type="journal article" date="2021" name="IMA Fungus">
        <title>Genomic characterization of three marine fungi, including Emericellopsis atlantica sp. nov. with signatures of a generalist lifestyle and marine biomass degradation.</title>
        <authorList>
            <person name="Hagestad O.C."/>
            <person name="Hou L."/>
            <person name="Andersen J.H."/>
            <person name="Hansen E.H."/>
            <person name="Altermark B."/>
            <person name="Li C."/>
            <person name="Kuhnert E."/>
            <person name="Cox R.J."/>
            <person name="Crous P.W."/>
            <person name="Spatafora J.W."/>
            <person name="Lail K."/>
            <person name="Amirebrahimi M."/>
            <person name="Lipzen A."/>
            <person name="Pangilinan J."/>
            <person name="Andreopoulos W."/>
            <person name="Hayes R.D."/>
            <person name="Ng V."/>
            <person name="Grigoriev I.V."/>
            <person name="Jackson S.A."/>
            <person name="Sutton T.D.S."/>
            <person name="Dobson A.D.W."/>
            <person name="Rama T."/>
        </authorList>
    </citation>
    <scope>NUCLEOTIDE SEQUENCE</scope>
    <source>
        <strain evidence="12">TRa3180A</strain>
    </source>
</reference>
<keyword evidence="7" id="KW-0961">Cell wall biogenesis/degradation</keyword>
<dbReference type="InterPro" id="IPR018807">
    <property type="entry name" value="YJL171C/Tos1_N"/>
</dbReference>
<dbReference type="PANTHER" id="PTHR31737:SF2">
    <property type="entry name" value="PROTEIN TOS1"/>
    <property type="match status" value="1"/>
</dbReference>
<evidence type="ECO:0000256" key="8">
    <source>
        <dbReference type="SAM" id="MobiDB-lite"/>
    </source>
</evidence>
<feature type="signal peptide" evidence="9">
    <location>
        <begin position="1"/>
        <end position="23"/>
    </location>
</feature>
<dbReference type="PANTHER" id="PTHR31737">
    <property type="entry name" value="PROTEIN TOS1"/>
    <property type="match status" value="1"/>
</dbReference>
<evidence type="ECO:0000313" key="13">
    <source>
        <dbReference type="Proteomes" id="UP000887226"/>
    </source>
</evidence>
<evidence type="ECO:0000256" key="6">
    <source>
        <dbReference type="ARBA" id="ARBA00023295"/>
    </source>
</evidence>
<sequence>MKLHTHILTLIILVLSFAAFCLSISVRADQCLHGSEEIGGNHYCQAVEAFRYTNVGTDGTYQRVVNMGSDGACDKDPQQFSGPLSPLNEEVSLHFRGPIELKQIAVYTPVSASDGDTAHHHRHHDVLESRHGGHNIHDRGNADSTVTIVDIVTETTCVTESSSEPADARSTDPAAIDKAATPVMVTATIDGQVVSWVNDWFGSSQTAPADVHTSATAHLANEATKTPADLPVNSPPSPPTDSATDSLAVLLQSRPVATLHSAAAATTSIDQSTPAGMGLQLKQVNKLESLNAPTFQRSGYYSAEQQVSDGLVFLSNFGGAGSGVWDLAFGSSLSYVNNQGTACSKIPQILADVLVPSGHEFAIMTNKSCFDNDCGYVRPGSIAYHGFDGADKLFLMEFSMPNDTSTFEAVRNNIPAIWLLNAQIPRTQQYGKCSCWDSGCGEFDIIEAVGTEPFKLKSTLHSNTPGGDSDFVQRPTDGYMKLAVIFSSQTSTIHVQVIPNDIVFGETISGDYLDSISRSVEVLNLSVFDIVTVNRAHCISVLVLT</sequence>
<dbReference type="InterPro" id="IPR018805">
    <property type="entry name" value="YJL171C/Tos1_C"/>
</dbReference>
<evidence type="ECO:0000256" key="2">
    <source>
        <dbReference type="ARBA" id="ARBA00006055"/>
    </source>
</evidence>
<evidence type="ECO:0000256" key="7">
    <source>
        <dbReference type="ARBA" id="ARBA00023316"/>
    </source>
</evidence>
<comment type="similarity">
    <text evidence="2">Belongs to the PGA52 family.</text>
</comment>
<keyword evidence="13" id="KW-1185">Reference proteome</keyword>
<gene>
    <name evidence="12" type="ORF">BJ878DRAFT_414106</name>
</gene>
<dbReference type="GO" id="GO:0009277">
    <property type="term" value="C:fungal-type cell wall"/>
    <property type="evidence" value="ECO:0007669"/>
    <property type="project" value="TreeGrafter"/>
</dbReference>
<evidence type="ECO:0000256" key="4">
    <source>
        <dbReference type="ARBA" id="ARBA00022729"/>
    </source>
</evidence>
<protein>
    <recommendedName>
        <fullName evidence="3">glucan endo-1,3-beta-D-glucosidase</fullName>
        <ecNumber evidence="3">3.2.1.39</ecNumber>
    </recommendedName>
</protein>
<evidence type="ECO:0000256" key="5">
    <source>
        <dbReference type="ARBA" id="ARBA00022801"/>
    </source>
</evidence>
<proteinExistence type="inferred from homology"/>
<keyword evidence="4 9" id="KW-0732">Signal</keyword>
<name>A0A9P7Z9K1_9HELO</name>
<dbReference type="GO" id="GO:0042973">
    <property type="term" value="F:glucan endo-1,3-beta-D-glucosidase activity"/>
    <property type="evidence" value="ECO:0007669"/>
    <property type="project" value="UniProtKB-EC"/>
</dbReference>
<evidence type="ECO:0000256" key="9">
    <source>
        <dbReference type="SAM" id="SignalP"/>
    </source>
</evidence>
<dbReference type="OrthoDB" id="118256at2759"/>
<evidence type="ECO:0000256" key="1">
    <source>
        <dbReference type="ARBA" id="ARBA00000382"/>
    </source>
</evidence>
<comment type="caution">
    <text evidence="12">The sequence shown here is derived from an EMBL/GenBank/DDBJ whole genome shotgun (WGS) entry which is preliminary data.</text>
</comment>
<comment type="catalytic activity">
    <reaction evidence="1">
        <text>Hydrolysis of (1-&gt;3)-beta-D-glucosidic linkages in (1-&gt;3)-beta-D-glucans.</text>
        <dbReference type="EC" id="3.2.1.39"/>
    </reaction>
</comment>
<dbReference type="Gene3D" id="2.60.120.200">
    <property type="match status" value="1"/>
</dbReference>
<dbReference type="EMBL" id="MU253763">
    <property type="protein sequence ID" value="KAG9247807.1"/>
    <property type="molecule type" value="Genomic_DNA"/>
</dbReference>
<evidence type="ECO:0000313" key="12">
    <source>
        <dbReference type="EMBL" id="KAG9247807.1"/>
    </source>
</evidence>
<feature type="domain" description="Cell wall protein YJL171C/Tos1 N-terminal" evidence="11">
    <location>
        <begin position="50"/>
        <end position="109"/>
    </location>
</feature>
<keyword evidence="5 12" id="KW-0378">Hydrolase</keyword>
<organism evidence="12 13">
    <name type="scientific">Calycina marina</name>
    <dbReference type="NCBI Taxonomy" id="1763456"/>
    <lineage>
        <taxon>Eukaryota</taxon>
        <taxon>Fungi</taxon>
        <taxon>Dikarya</taxon>
        <taxon>Ascomycota</taxon>
        <taxon>Pezizomycotina</taxon>
        <taxon>Leotiomycetes</taxon>
        <taxon>Helotiales</taxon>
        <taxon>Pezizellaceae</taxon>
        <taxon>Calycina</taxon>
    </lineage>
</organism>
<feature type="domain" description="Cell wall protein YJL171C/Tos1 C-terminal" evidence="10">
    <location>
        <begin position="294"/>
        <end position="514"/>
    </location>
</feature>
<accession>A0A9P7Z9K1</accession>
<dbReference type="AlphaFoldDB" id="A0A9P7Z9K1"/>